<dbReference type="RefSeq" id="WP_268618689.1">
    <property type="nucleotide sequence ID" value="NZ_JAMDMX010000216.1"/>
</dbReference>
<name>A0ABT4GPR7_9BACL</name>
<gene>
    <name evidence="1" type="ORF">M5X19_36050</name>
</gene>
<evidence type="ECO:0000313" key="1">
    <source>
        <dbReference type="EMBL" id="MCY9698216.1"/>
    </source>
</evidence>
<dbReference type="InterPro" id="IPR028228">
    <property type="entry name" value="Imm53"/>
</dbReference>
<comment type="caution">
    <text evidence="1">The sequence shown here is derived from an EMBL/GenBank/DDBJ whole genome shotgun (WGS) entry which is preliminary data.</text>
</comment>
<dbReference type="EMBL" id="JAMDMX010000216">
    <property type="protein sequence ID" value="MCY9698216.1"/>
    <property type="molecule type" value="Genomic_DNA"/>
</dbReference>
<dbReference type="Proteomes" id="UP001527099">
    <property type="component" value="Unassembled WGS sequence"/>
</dbReference>
<protein>
    <submittedName>
        <fullName evidence="1">Immunity 53 family protein</fullName>
    </submittedName>
</protein>
<sequence>MNILKWLETWYTDNCDGDWQHCYGIKITTLDNPGWAIDLRLEGTLLEDINFKTLKVDRSELDWVYCNVSDNLFRGRSGSNNLEELIVIFQKWSALSETTDEVLK</sequence>
<evidence type="ECO:0000313" key="2">
    <source>
        <dbReference type="Proteomes" id="UP001527099"/>
    </source>
</evidence>
<organism evidence="1 2">
    <name type="scientific">Paenibacillus alginolyticus</name>
    <dbReference type="NCBI Taxonomy" id="59839"/>
    <lineage>
        <taxon>Bacteria</taxon>
        <taxon>Bacillati</taxon>
        <taxon>Bacillota</taxon>
        <taxon>Bacilli</taxon>
        <taxon>Bacillales</taxon>
        <taxon>Paenibacillaceae</taxon>
        <taxon>Paenibacillus</taxon>
    </lineage>
</organism>
<reference evidence="1 2" key="1">
    <citation type="submission" date="2022-05" db="EMBL/GenBank/DDBJ databases">
        <title>Genome Sequencing of Bee-Associated Microbes.</title>
        <authorList>
            <person name="Dunlap C."/>
        </authorList>
    </citation>
    <scope>NUCLEOTIDE SEQUENCE [LARGE SCALE GENOMIC DNA]</scope>
    <source>
        <strain evidence="1 2">NRRL B-14421</strain>
    </source>
</reference>
<accession>A0ABT4GPR7</accession>
<dbReference type="Pfam" id="PF15580">
    <property type="entry name" value="Imm53"/>
    <property type="match status" value="1"/>
</dbReference>
<proteinExistence type="predicted"/>
<keyword evidence="2" id="KW-1185">Reference proteome</keyword>